<evidence type="ECO:0000256" key="1">
    <source>
        <dbReference type="ARBA" id="ARBA00022722"/>
    </source>
</evidence>
<evidence type="ECO:0000256" key="3">
    <source>
        <dbReference type="SAM" id="MobiDB-lite"/>
    </source>
</evidence>
<sequence>MNRNKKILTIFASASFLSSVILGVSCSPTAKKDDTRTKENTQKDTNNKEDQVNQNVKTQDSDQSSNNQNTQTQQQDQDTTNTINDHLKSNSNTSDTPTKETNVSTTPEITDNSEKNSQTDKDEAEDNSVPQTAEPTSTNDSSSNKNLAPATGNENSKPDSADKTSTTDQTSTAKEETPKTNTQQTNIDESSTQAGDTQQQNNPESSDANALSSTDESKKTSELTQSQNEESQKPEENSDQIQNINPENTNKDNLNNIENSNEQTSVHESSNVVLAEDTQTDVQDSANKEVNNQENTDAQQQASEIDTPLKLYNPKELVKFAKYSQSKNYKRIRLTYKKDGLYSYYKEQKQENKIFQNSDESKSSDFDSVKNYIKNKKILFQYMDFEFDIEEGILSVDIEFGYKNKKIEYKIKVNIDTNEVSFIEGSTNNDQTEQTNDSSNLSKPTTSATNNTTRVEESKLIYDTSNDYYKEADGLSGQELFNKLNEIQNKHNKSVKTYSALTGFYDNYSAFKDNYFEKDGTILDIYSENPNGADPYVYAAYGGNNGAIEGGGTNREHLIPQSWFNKNDPMRSDAHHVWPTDIKVNNIRSNYPHDNVVRATQTTQNNSKLGYNVNNVTVFEPVDAFKGDIARAYLYFVLSYKNKDIYNVKTNIFLKQFPYIKNHFFNTYLNWSKNDPIDLFDVKRNNEIAKYHSIGLRNPFSDYPNLIENLFGENPKPFINKGVLVDIKQ</sequence>
<evidence type="ECO:0000313" key="5">
    <source>
        <dbReference type="EMBL" id="MEE3928479.1"/>
    </source>
</evidence>
<evidence type="ECO:0000256" key="4">
    <source>
        <dbReference type="SAM" id="SignalP"/>
    </source>
</evidence>
<keyword evidence="2" id="KW-0378">Hydrolase</keyword>
<keyword evidence="4" id="KW-0732">Signal</keyword>
<comment type="caution">
    <text evidence="5">The sequence shown here is derived from an EMBL/GenBank/DDBJ whole genome shotgun (WGS) entry which is preliminary data.</text>
</comment>
<feature type="region of interest" description="Disordered" evidence="3">
    <location>
        <begin position="424"/>
        <end position="454"/>
    </location>
</feature>
<dbReference type="EMBL" id="JAZDWZ010000008">
    <property type="protein sequence ID" value="MEE3928479.1"/>
    <property type="molecule type" value="Genomic_DNA"/>
</dbReference>
<feature type="compositionally biased region" description="Polar residues" evidence="3">
    <location>
        <begin position="89"/>
        <end position="110"/>
    </location>
</feature>
<dbReference type="PANTHER" id="PTHR33607">
    <property type="entry name" value="ENDONUCLEASE-1"/>
    <property type="match status" value="1"/>
</dbReference>
<feature type="compositionally biased region" description="Low complexity" evidence="3">
    <location>
        <begin position="61"/>
        <end position="82"/>
    </location>
</feature>
<dbReference type="InterPro" id="IPR007346">
    <property type="entry name" value="Endonuclease-I"/>
</dbReference>
<name>A0ABU7MLR8_9BACT</name>
<dbReference type="Proteomes" id="UP001344817">
    <property type="component" value="Unassembled WGS sequence"/>
</dbReference>
<dbReference type="Pfam" id="PF04231">
    <property type="entry name" value="Endonuclease_1"/>
    <property type="match status" value="1"/>
</dbReference>
<proteinExistence type="predicted"/>
<protein>
    <submittedName>
        <fullName evidence="5">Endonuclease</fullName>
    </submittedName>
</protein>
<feature type="compositionally biased region" description="Basic and acidic residues" evidence="3">
    <location>
        <begin position="30"/>
        <end position="51"/>
    </location>
</feature>
<feature type="signal peptide" evidence="4">
    <location>
        <begin position="1"/>
        <end position="32"/>
    </location>
</feature>
<evidence type="ECO:0000313" key="6">
    <source>
        <dbReference type="Proteomes" id="UP001344817"/>
    </source>
</evidence>
<feature type="chain" id="PRO_5046394658" evidence="4">
    <location>
        <begin position="33"/>
        <end position="729"/>
    </location>
</feature>
<feature type="compositionally biased region" description="Basic and acidic residues" evidence="3">
    <location>
        <begin position="112"/>
        <end position="121"/>
    </location>
</feature>
<evidence type="ECO:0000256" key="2">
    <source>
        <dbReference type="ARBA" id="ARBA00022801"/>
    </source>
</evidence>
<reference evidence="5" key="1">
    <citation type="submission" date="2024-01" db="EMBL/GenBank/DDBJ databases">
        <title>Genome sequence of Mycoplasma ciconiae type strain DSM 25251.</title>
        <authorList>
            <person name="Spergser J."/>
        </authorList>
    </citation>
    <scope>NUCLEOTIDE SEQUENCE [LARGE SCALE GENOMIC DNA]</scope>
    <source>
        <strain evidence="5">DSM 25251</strain>
    </source>
</reference>
<feature type="compositionally biased region" description="Polar residues" evidence="3">
    <location>
        <begin position="163"/>
        <end position="172"/>
    </location>
</feature>
<dbReference type="PANTHER" id="PTHR33607:SF2">
    <property type="entry name" value="ENDONUCLEASE-1"/>
    <property type="match status" value="1"/>
</dbReference>
<dbReference type="InterPro" id="IPR044925">
    <property type="entry name" value="His-Me_finger_sf"/>
</dbReference>
<feature type="compositionally biased region" description="Polar residues" evidence="3">
    <location>
        <begin position="179"/>
        <end position="214"/>
    </location>
</feature>
<dbReference type="RefSeq" id="WP_330500892.1">
    <property type="nucleotide sequence ID" value="NZ_JAZDWZ010000008.1"/>
</dbReference>
<gene>
    <name evidence="5" type="ORF">V2E24_02730</name>
</gene>
<feature type="compositionally biased region" description="Polar residues" evidence="3">
    <location>
        <begin position="424"/>
        <end position="453"/>
    </location>
</feature>
<keyword evidence="1" id="KW-0540">Nuclease</keyword>
<feature type="compositionally biased region" description="Polar residues" evidence="3">
    <location>
        <begin position="239"/>
        <end position="257"/>
    </location>
</feature>
<dbReference type="SUPFAM" id="SSF54060">
    <property type="entry name" value="His-Me finger endonucleases"/>
    <property type="match status" value="1"/>
</dbReference>
<dbReference type="PROSITE" id="PS51257">
    <property type="entry name" value="PROKAR_LIPOPROTEIN"/>
    <property type="match status" value="1"/>
</dbReference>
<accession>A0ABU7MLR8</accession>
<dbReference type="GO" id="GO:0004519">
    <property type="term" value="F:endonuclease activity"/>
    <property type="evidence" value="ECO:0007669"/>
    <property type="project" value="UniProtKB-KW"/>
</dbReference>
<feature type="compositionally biased region" description="Polar residues" evidence="3">
    <location>
        <begin position="128"/>
        <end position="146"/>
    </location>
</feature>
<keyword evidence="5" id="KW-0255">Endonuclease</keyword>
<feature type="region of interest" description="Disordered" evidence="3">
    <location>
        <begin position="27"/>
        <end position="257"/>
    </location>
</feature>
<keyword evidence="6" id="KW-1185">Reference proteome</keyword>
<organism evidence="5 6">
    <name type="scientific">Mycoplasmopsis ciconiae</name>
    <dbReference type="NCBI Taxonomy" id="561067"/>
    <lineage>
        <taxon>Bacteria</taxon>
        <taxon>Bacillati</taxon>
        <taxon>Mycoplasmatota</taxon>
        <taxon>Mycoplasmoidales</taxon>
        <taxon>Metamycoplasmataceae</taxon>
        <taxon>Mycoplasmopsis</taxon>
    </lineage>
</organism>